<evidence type="ECO:0000256" key="5">
    <source>
        <dbReference type="SAM" id="Phobius"/>
    </source>
</evidence>
<proteinExistence type="predicted"/>
<evidence type="ECO:0000256" key="2">
    <source>
        <dbReference type="ARBA" id="ARBA00022692"/>
    </source>
</evidence>
<name>X7YNM8_MYCXE</name>
<dbReference type="GO" id="GO:0140359">
    <property type="term" value="F:ABC-type transporter activity"/>
    <property type="evidence" value="ECO:0007669"/>
    <property type="project" value="InterPro"/>
</dbReference>
<accession>X7YNM8</accession>
<dbReference type="InterPro" id="IPR011527">
    <property type="entry name" value="ABC1_TM_dom"/>
</dbReference>
<reference evidence="7" key="1">
    <citation type="submission" date="2014-01" db="EMBL/GenBank/DDBJ databases">
        <authorList>
            <person name="Brown-Elliot B."/>
            <person name="Wallace R."/>
            <person name="Lenaerts A."/>
            <person name="Ordway D."/>
            <person name="DeGroote M.A."/>
            <person name="Parker T."/>
            <person name="Sizemore C."/>
            <person name="Tallon L.J."/>
            <person name="Sadzewicz L.K."/>
            <person name="Sengamalay N."/>
            <person name="Fraser C.M."/>
            <person name="Hine E."/>
            <person name="Shefchek K.A."/>
            <person name="Das S.P."/>
            <person name="Tettelin H."/>
        </authorList>
    </citation>
    <scope>NUCLEOTIDE SEQUENCE [LARGE SCALE GENOMIC DNA]</scope>
    <source>
        <strain evidence="7">4042</strain>
    </source>
</reference>
<keyword evidence="7" id="KW-0547">Nucleotide-binding</keyword>
<keyword evidence="4 5" id="KW-0472">Membrane</keyword>
<feature type="transmembrane region" description="Helical" evidence="5">
    <location>
        <begin position="30"/>
        <end position="50"/>
    </location>
</feature>
<keyword evidence="7" id="KW-0378">Hydrolase</keyword>
<dbReference type="GO" id="GO:0005524">
    <property type="term" value="F:ATP binding"/>
    <property type="evidence" value="ECO:0007669"/>
    <property type="project" value="UniProtKB-KW"/>
</dbReference>
<evidence type="ECO:0000313" key="7">
    <source>
        <dbReference type="EMBL" id="EUA08719.1"/>
    </source>
</evidence>
<evidence type="ECO:0000259" key="6">
    <source>
        <dbReference type="PROSITE" id="PS50929"/>
    </source>
</evidence>
<protein>
    <submittedName>
        <fullName evidence="7">Transport ATP-binding CydD domain protein</fullName>
        <ecNumber evidence="7">3.6.3.25</ecNumber>
    </submittedName>
</protein>
<dbReference type="AlphaFoldDB" id="X7YNM8"/>
<comment type="caution">
    <text evidence="7">The sequence shown here is derived from an EMBL/GenBank/DDBJ whole genome shotgun (WGS) entry which is preliminary data.</text>
</comment>
<dbReference type="InterPro" id="IPR036640">
    <property type="entry name" value="ABC1_TM_sf"/>
</dbReference>
<comment type="subcellular location">
    <subcellularLocation>
        <location evidence="1">Cell membrane</location>
        <topology evidence="1">Multi-pass membrane protein</topology>
    </subcellularLocation>
</comment>
<dbReference type="SUPFAM" id="SSF90123">
    <property type="entry name" value="ABC transporter transmembrane region"/>
    <property type="match status" value="1"/>
</dbReference>
<sequence>MVIAACALASAIVLAHVVAGIITEPSPRSLRQWTSALSILLMLWTIRTLAHWLQARLGQRGASAVIADLRAQVLTAVTAQAPRRLATQREAAAAVVTRGLDGLRPYFTGYLPALLLAAVLTRPPS</sequence>
<dbReference type="PROSITE" id="PS50929">
    <property type="entry name" value="ABC_TM1F"/>
    <property type="match status" value="1"/>
</dbReference>
<evidence type="ECO:0000256" key="1">
    <source>
        <dbReference type="ARBA" id="ARBA00004651"/>
    </source>
</evidence>
<dbReference type="EC" id="3.6.3.25" evidence="7"/>
<keyword evidence="2 5" id="KW-0812">Transmembrane</keyword>
<evidence type="ECO:0000256" key="4">
    <source>
        <dbReference type="ARBA" id="ARBA00023136"/>
    </source>
</evidence>
<dbReference type="GO" id="GO:0016787">
    <property type="term" value="F:hydrolase activity"/>
    <property type="evidence" value="ECO:0007669"/>
    <property type="project" value="UniProtKB-KW"/>
</dbReference>
<dbReference type="GO" id="GO:0005886">
    <property type="term" value="C:plasma membrane"/>
    <property type="evidence" value="ECO:0007669"/>
    <property type="project" value="UniProtKB-SubCell"/>
</dbReference>
<keyword evidence="7" id="KW-0067">ATP-binding</keyword>
<keyword evidence="3 5" id="KW-1133">Transmembrane helix</keyword>
<dbReference type="Gene3D" id="1.20.1560.10">
    <property type="entry name" value="ABC transporter type 1, transmembrane domain"/>
    <property type="match status" value="1"/>
</dbReference>
<dbReference type="EMBL" id="JAOB01000090">
    <property type="protein sequence ID" value="EUA08719.1"/>
    <property type="molecule type" value="Genomic_DNA"/>
</dbReference>
<feature type="domain" description="ABC transmembrane type-1" evidence="6">
    <location>
        <begin position="1"/>
        <end position="120"/>
    </location>
</feature>
<evidence type="ECO:0000256" key="3">
    <source>
        <dbReference type="ARBA" id="ARBA00022989"/>
    </source>
</evidence>
<organism evidence="7">
    <name type="scientific">Mycobacterium xenopi 4042</name>
    <dbReference type="NCBI Taxonomy" id="1299334"/>
    <lineage>
        <taxon>Bacteria</taxon>
        <taxon>Bacillati</taxon>
        <taxon>Actinomycetota</taxon>
        <taxon>Actinomycetes</taxon>
        <taxon>Mycobacteriales</taxon>
        <taxon>Mycobacteriaceae</taxon>
        <taxon>Mycobacterium</taxon>
    </lineage>
</organism>
<gene>
    <name evidence="7" type="ORF">I553_9776</name>
</gene>
<dbReference type="PATRIC" id="fig|1299334.3.peg.9268"/>